<feature type="transmembrane region" description="Helical" evidence="1">
    <location>
        <begin position="159"/>
        <end position="179"/>
    </location>
</feature>
<keyword evidence="3" id="KW-1185">Reference proteome</keyword>
<feature type="transmembrane region" description="Helical" evidence="1">
    <location>
        <begin position="243"/>
        <end position="262"/>
    </location>
</feature>
<dbReference type="Proteomes" id="UP000564496">
    <property type="component" value="Unassembled WGS sequence"/>
</dbReference>
<name>A0A7Z0IRI8_9ACTN</name>
<keyword evidence="1" id="KW-0812">Transmembrane</keyword>
<feature type="transmembrane region" description="Helical" evidence="1">
    <location>
        <begin position="362"/>
        <end position="384"/>
    </location>
</feature>
<keyword evidence="1" id="KW-0472">Membrane</keyword>
<keyword evidence="1" id="KW-1133">Transmembrane helix</keyword>
<dbReference type="RefSeq" id="WP_218860668.1">
    <property type="nucleotide sequence ID" value="NZ_JACBZR010000001.1"/>
</dbReference>
<feature type="transmembrane region" description="Helical" evidence="1">
    <location>
        <begin position="90"/>
        <end position="108"/>
    </location>
</feature>
<feature type="transmembrane region" description="Helical" evidence="1">
    <location>
        <begin position="338"/>
        <end position="356"/>
    </location>
</feature>
<accession>A0A7Z0IRI8</accession>
<feature type="transmembrane region" description="Helical" evidence="1">
    <location>
        <begin position="32"/>
        <end position="52"/>
    </location>
</feature>
<reference evidence="2 3" key="1">
    <citation type="submission" date="2020-07" db="EMBL/GenBank/DDBJ databases">
        <title>Sequencing the genomes of 1000 actinobacteria strains.</title>
        <authorList>
            <person name="Klenk H.-P."/>
        </authorList>
    </citation>
    <scope>NUCLEOTIDE SEQUENCE [LARGE SCALE GENOMIC DNA]</scope>
    <source>
        <strain evidence="2 3">DSM 26487</strain>
    </source>
</reference>
<feature type="transmembrane region" description="Helical" evidence="1">
    <location>
        <begin position="426"/>
        <end position="444"/>
    </location>
</feature>
<sequence length="492" mass="50409">MSYQRLGPAGLLVAALALIGLGVVGPSTSDGGLRIPPGVPILLVGAAAAWWLRGAAGAILGLVAAAVVTIASVGAGIGPDLIGDRGLPVAVARWVQVVGLVAAAYPLGRRLATRRSRAGTAGEGARRDRGKVLQIGGLLVLCGVGAELLAAYGDSTGDPGGIAFALVFFGALYGAPALLARELARRLGWGWPSLLLVFAALGTAQAGLIDQSLFSADYGGYEGWEENREPTLIPSLGLSGYNAYSFIVGHVIFSFAAPVALAEAWAPARARKPWLGPIGTVLAAVAYVIAAALIVTDPESRSGSPTQLLVTAGIVAAMLLGAALVGRSRHLDHARPDARGPAVWQVLGVSLIFALVPELLPANWLGVALAGAMTATLGTLVLLASRTGAWTIRHTAAVGVAYLLVRGLLAFTYFPLIGDVEAGPKYAHNVVMLLIVVLAAWFALRRRDCVGLDTPPPSGSGGSTSEGWGLGKLDHRKQLSAESASRAAQSPQ</sequence>
<feature type="transmembrane region" description="Helical" evidence="1">
    <location>
        <begin position="59"/>
        <end position="78"/>
    </location>
</feature>
<feature type="transmembrane region" description="Helical" evidence="1">
    <location>
        <begin position="274"/>
        <end position="295"/>
    </location>
</feature>
<protein>
    <submittedName>
        <fullName evidence="2">Uncharacterized protein</fullName>
    </submittedName>
</protein>
<feature type="transmembrane region" description="Helical" evidence="1">
    <location>
        <begin position="132"/>
        <end position="153"/>
    </location>
</feature>
<feature type="transmembrane region" description="Helical" evidence="1">
    <location>
        <begin position="396"/>
        <end position="414"/>
    </location>
</feature>
<dbReference type="EMBL" id="JACBZR010000001">
    <property type="protein sequence ID" value="NYI76941.1"/>
    <property type="molecule type" value="Genomic_DNA"/>
</dbReference>
<evidence type="ECO:0000313" key="2">
    <source>
        <dbReference type="EMBL" id="NYI76941.1"/>
    </source>
</evidence>
<comment type="caution">
    <text evidence="2">The sequence shown here is derived from an EMBL/GenBank/DDBJ whole genome shotgun (WGS) entry which is preliminary data.</text>
</comment>
<organism evidence="2 3">
    <name type="scientific">Nocardioides panzhihuensis</name>
    <dbReference type="NCBI Taxonomy" id="860243"/>
    <lineage>
        <taxon>Bacteria</taxon>
        <taxon>Bacillati</taxon>
        <taxon>Actinomycetota</taxon>
        <taxon>Actinomycetes</taxon>
        <taxon>Propionibacteriales</taxon>
        <taxon>Nocardioidaceae</taxon>
        <taxon>Nocardioides</taxon>
    </lineage>
</organism>
<evidence type="ECO:0000256" key="1">
    <source>
        <dbReference type="SAM" id="Phobius"/>
    </source>
</evidence>
<evidence type="ECO:0000313" key="3">
    <source>
        <dbReference type="Proteomes" id="UP000564496"/>
    </source>
</evidence>
<gene>
    <name evidence="2" type="ORF">BJ988_001589</name>
</gene>
<proteinExistence type="predicted"/>
<feature type="transmembrane region" description="Helical" evidence="1">
    <location>
        <begin position="307"/>
        <end position="326"/>
    </location>
</feature>
<dbReference type="AlphaFoldDB" id="A0A7Z0IRI8"/>
<feature type="transmembrane region" description="Helical" evidence="1">
    <location>
        <begin position="191"/>
        <end position="209"/>
    </location>
</feature>